<organism evidence="2 3">
    <name type="scientific">Novilysobacter ciconiae</name>
    <dbReference type="NCBI Taxonomy" id="2781022"/>
    <lineage>
        <taxon>Bacteria</taxon>
        <taxon>Pseudomonadati</taxon>
        <taxon>Pseudomonadota</taxon>
        <taxon>Gammaproteobacteria</taxon>
        <taxon>Lysobacterales</taxon>
        <taxon>Lysobacteraceae</taxon>
        <taxon>Novilysobacter</taxon>
    </lineage>
</organism>
<dbReference type="InterPro" id="IPR048034">
    <property type="entry name" value="CopL-like"/>
</dbReference>
<proteinExistence type="predicted"/>
<evidence type="ECO:0000313" key="2">
    <source>
        <dbReference type="EMBL" id="QOW18689.1"/>
    </source>
</evidence>
<evidence type="ECO:0000256" key="1">
    <source>
        <dbReference type="SAM" id="SignalP"/>
    </source>
</evidence>
<feature type="chain" id="PRO_5032368248" evidence="1">
    <location>
        <begin position="27"/>
        <end position="130"/>
    </location>
</feature>
<sequence length="130" mass="13534">MPIPHLLLRVLLCLALVLNGSGLAVAATQMHVQHVGMADAVSATDDHEDCAGHAQRALPDLAGAACDSHSLAADCCEDSSCDAACPAGMLWTVTVPAQAWRLAPQVLVDHQTISDHAAPVLQGRYRPPIG</sequence>
<dbReference type="EMBL" id="CP063656">
    <property type="protein sequence ID" value="QOW18689.1"/>
    <property type="molecule type" value="Genomic_DNA"/>
</dbReference>
<protein>
    <submittedName>
        <fullName evidence="2">CopL family metal-binding regulatory protein</fullName>
    </submittedName>
</protein>
<dbReference type="AlphaFoldDB" id="A0A7S6ZRP5"/>
<keyword evidence="3" id="KW-1185">Reference proteome</keyword>
<gene>
    <name evidence="2" type="ORF">INQ41_08215</name>
</gene>
<dbReference type="NCBIfam" id="NF033807">
    <property type="entry name" value="CopL_fam"/>
    <property type="match status" value="1"/>
</dbReference>
<dbReference type="RefSeq" id="WP_193983522.1">
    <property type="nucleotide sequence ID" value="NZ_CP063656.1"/>
</dbReference>
<name>A0A7S6ZRP5_9GAMM</name>
<evidence type="ECO:0000313" key="3">
    <source>
        <dbReference type="Proteomes" id="UP000594059"/>
    </source>
</evidence>
<accession>A0A7S6ZRP5</accession>
<dbReference type="Proteomes" id="UP000594059">
    <property type="component" value="Chromosome"/>
</dbReference>
<feature type="signal peptide" evidence="1">
    <location>
        <begin position="1"/>
        <end position="26"/>
    </location>
</feature>
<reference evidence="2 3" key="1">
    <citation type="submission" date="2020-10" db="EMBL/GenBank/DDBJ databases">
        <title>complete genome sequencing of Lysobacter sp. H21R20.</title>
        <authorList>
            <person name="Bae J.-W."/>
            <person name="Lee S.-Y."/>
        </authorList>
    </citation>
    <scope>NUCLEOTIDE SEQUENCE [LARGE SCALE GENOMIC DNA]</scope>
    <source>
        <strain evidence="2 3">H21R20</strain>
    </source>
</reference>
<dbReference type="KEGG" id="lcic:INQ41_08215"/>
<keyword evidence="1" id="KW-0732">Signal</keyword>